<protein>
    <submittedName>
        <fullName evidence="1">Uncharacterized protein</fullName>
    </submittedName>
</protein>
<evidence type="ECO:0000313" key="2">
    <source>
        <dbReference type="Proteomes" id="UP000011761"/>
    </source>
</evidence>
<dbReference type="AlphaFoldDB" id="M2N717"/>
<dbReference type="Proteomes" id="UP000011761">
    <property type="component" value="Unassembled WGS sequence"/>
</dbReference>
<organism evidence="1 2">
    <name type="scientific">Baudoinia panamericana (strain UAMH 10762)</name>
    <name type="common">Angels' share fungus</name>
    <name type="synonym">Baudoinia compniacensis (strain UAMH 10762)</name>
    <dbReference type="NCBI Taxonomy" id="717646"/>
    <lineage>
        <taxon>Eukaryota</taxon>
        <taxon>Fungi</taxon>
        <taxon>Dikarya</taxon>
        <taxon>Ascomycota</taxon>
        <taxon>Pezizomycotina</taxon>
        <taxon>Dothideomycetes</taxon>
        <taxon>Dothideomycetidae</taxon>
        <taxon>Mycosphaerellales</taxon>
        <taxon>Teratosphaeriaceae</taxon>
        <taxon>Baudoinia</taxon>
    </lineage>
</organism>
<dbReference type="HOGENOM" id="CLU_2527101_0_0_1"/>
<dbReference type="RefSeq" id="XP_007673377.1">
    <property type="nucleotide sequence ID" value="XM_007675187.1"/>
</dbReference>
<keyword evidence="2" id="KW-1185">Reference proteome</keyword>
<dbReference type="GeneID" id="19112695"/>
<name>M2N717_BAUPA</name>
<dbReference type="KEGG" id="bcom:BAUCODRAFT_354362"/>
<gene>
    <name evidence="1" type="ORF">BAUCODRAFT_354362</name>
</gene>
<evidence type="ECO:0000313" key="1">
    <source>
        <dbReference type="EMBL" id="EMC99898.1"/>
    </source>
</evidence>
<proteinExistence type="predicted"/>
<dbReference type="EMBL" id="KB445551">
    <property type="protein sequence ID" value="EMC99898.1"/>
    <property type="molecule type" value="Genomic_DNA"/>
</dbReference>
<accession>M2N717</accession>
<reference evidence="1 2" key="1">
    <citation type="journal article" date="2012" name="PLoS Pathog.">
        <title>Diverse lifestyles and strategies of plant pathogenesis encoded in the genomes of eighteen Dothideomycetes fungi.</title>
        <authorList>
            <person name="Ohm R.A."/>
            <person name="Feau N."/>
            <person name="Henrissat B."/>
            <person name="Schoch C.L."/>
            <person name="Horwitz B.A."/>
            <person name="Barry K.W."/>
            <person name="Condon B.J."/>
            <person name="Copeland A.C."/>
            <person name="Dhillon B."/>
            <person name="Glaser F."/>
            <person name="Hesse C.N."/>
            <person name="Kosti I."/>
            <person name="LaButti K."/>
            <person name="Lindquist E.A."/>
            <person name="Lucas S."/>
            <person name="Salamov A.A."/>
            <person name="Bradshaw R.E."/>
            <person name="Ciuffetti L."/>
            <person name="Hamelin R.C."/>
            <person name="Kema G.H.J."/>
            <person name="Lawrence C."/>
            <person name="Scott J.A."/>
            <person name="Spatafora J.W."/>
            <person name="Turgeon B.G."/>
            <person name="de Wit P.J.G.M."/>
            <person name="Zhong S."/>
            <person name="Goodwin S.B."/>
            <person name="Grigoriev I.V."/>
        </authorList>
    </citation>
    <scope>NUCLEOTIDE SEQUENCE [LARGE SCALE GENOMIC DNA]</scope>
    <source>
        <strain evidence="1 2">UAMH 10762</strain>
    </source>
</reference>
<sequence>MTRLPPMDAVELKPFLSRLSNSITEPLTKPYQQYQQHTITMPWWTEKRKPGFPQRKLCLCHPKVAFANAEIRSGFFEVLSTVVE</sequence>